<keyword evidence="1" id="KW-0732">Signal</keyword>
<keyword evidence="3" id="KW-1185">Reference proteome</keyword>
<feature type="signal peptide" evidence="1">
    <location>
        <begin position="1"/>
        <end position="18"/>
    </location>
</feature>
<gene>
    <name evidence="2" type="ORF">GCM10011396_13210</name>
</gene>
<dbReference type="RefSeq" id="WP_188565131.1">
    <property type="nucleotide sequence ID" value="NZ_BMED01000001.1"/>
</dbReference>
<evidence type="ECO:0008006" key="4">
    <source>
        <dbReference type="Google" id="ProtNLM"/>
    </source>
</evidence>
<dbReference type="EMBL" id="BMED01000001">
    <property type="protein sequence ID" value="GGC67563.1"/>
    <property type="molecule type" value="Genomic_DNA"/>
</dbReference>
<name>A0A916UCU8_9BURK</name>
<protein>
    <recommendedName>
        <fullName evidence="4">Secreted Zn-dependent protease</fullName>
    </recommendedName>
</protein>
<dbReference type="Proteomes" id="UP000637423">
    <property type="component" value="Unassembled WGS sequence"/>
</dbReference>
<evidence type="ECO:0000313" key="2">
    <source>
        <dbReference type="EMBL" id="GGC67563.1"/>
    </source>
</evidence>
<comment type="caution">
    <text evidence="2">The sequence shown here is derived from an EMBL/GenBank/DDBJ whole genome shotgun (WGS) entry which is preliminary data.</text>
</comment>
<accession>A0A916UCU8</accession>
<dbReference type="InterPro" id="IPR010321">
    <property type="entry name" value="DUF922"/>
</dbReference>
<sequence length="186" mass="21356">MQKLLLFSLLSLAQACHAEVSESLVYDYYTAHAEPRRSLFDVLSAASPIRQKRQIFHGHTNWYVKWTMRWVENPNRSCRLTKFKVDLSGKILLPKLENANADQQMEFSNYLSELRVHELGHYDIGREAAAAVDKAILALPEMPDCKALEARVNELGHTILRQYLDKELRYDAVTLHGRLQSAWSGS</sequence>
<proteinExistence type="predicted"/>
<reference evidence="2" key="2">
    <citation type="submission" date="2020-09" db="EMBL/GenBank/DDBJ databases">
        <authorList>
            <person name="Sun Q."/>
            <person name="Zhou Y."/>
        </authorList>
    </citation>
    <scope>NUCLEOTIDE SEQUENCE</scope>
    <source>
        <strain evidence="2">CGMCC 1.10998</strain>
    </source>
</reference>
<dbReference type="AlphaFoldDB" id="A0A916UCU8"/>
<organism evidence="2 3">
    <name type="scientific">Undibacterium terreum</name>
    <dbReference type="NCBI Taxonomy" id="1224302"/>
    <lineage>
        <taxon>Bacteria</taxon>
        <taxon>Pseudomonadati</taxon>
        <taxon>Pseudomonadota</taxon>
        <taxon>Betaproteobacteria</taxon>
        <taxon>Burkholderiales</taxon>
        <taxon>Oxalobacteraceae</taxon>
        <taxon>Undibacterium</taxon>
    </lineage>
</organism>
<reference evidence="2" key="1">
    <citation type="journal article" date="2014" name="Int. J. Syst. Evol. Microbiol.">
        <title>Complete genome sequence of Corynebacterium casei LMG S-19264T (=DSM 44701T), isolated from a smear-ripened cheese.</title>
        <authorList>
            <consortium name="US DOE Joint Genome Institute (JGI-PGF)"/>
            <person name="Walter F."/>
            <person name="Albersmeier A."/>
            <person name="Kalinowski J."/>
            <person name="Ruckert C."/>
        </authorList>
    </citation>
    <scope>NUCLEOTIDE SEQUENCE</scope>
    <source>
        <strain evidence="2">CGMCC 1.10998</strain>
    </source>
</reference>
<evidence type="ECO:0000256" key="1">
    <source>
        <dbReference type="SAM" id="SignalP"/>
    </source>
</evidence>
<feature type="chain" id="PRO_5037780335" description="Secreted Zn-dependent protease" evidence="1">
    <location>
        <begin position="19"/>
        <end position="186"/>
    </location>
</feature>
<dbReference type="PROSITE" id="PS51257">
    <property type="entry name" value="PROKAR_LIPOPROTEIN"/>
    <property type="match status" value="1"/>
</dbReference>
<evidence type="ECO:0000313" key="3">
    <source>
        <dbReference type="Proteomes" id="UP000637423"/>
    </source>
</evidence>
<dbReference type="Pfam" id="PF06037">
    <property type="entry name" value="DUF922"/>
    <property type="match status" value="1"/>
</dbReference>